<dbReference type="SUPFAM" id="SSF52087">
    <property type="entry name" value="CRAL/TRIO domain"/>
    <property type="match status" value="1"/>
</dbReference>
<dbReference type="PROSITE" id="PS50191">
    <property type="entry name" value="CRAL_TRIO"/>
    <property type="match status" value="1"/>
</dbReference>
<protein>
    <recommendedName>
        <fullName evidence="1">CRAL-TRIO domain-containing protein</fullName>
    </recommendedName>
</protein>
<evidence type="ECO:0000313" key="2">
    <source>
        <dbReference type="EMBL" id="PZC72921.1"/>
    </source>
</evidence>
<dbReference type="OrthoDB" id="7126740at2759"/>
<dbReference type="PANTHER" id="PTHR10174">
    <property type="entry name" value="ALPHA-TOCOPHEROL TRANSFER PROTEIN-RELATED"/>
    <property type="match status" value="1"/>
</dbReference>
<dbReference type="PANTHER" id="PTHR10174:SF222">
    <property type="entry name" value="GH10083P-RELATED"/>
    <property type="match status" value="1"/>
</dbReference>
<dbReference type="InterPro" id="IPR001251">
    <property type="entry name" value="CRAL-TRIO_dom"/>
</dbReference>
<evidence type="ECO:0000313" key="3">
    <source>
        <dbReference type="Proteomes" id="UP000249218"/>
    </source>
</evidence>
<dbReference type="InterPro" id="IPR036273">
    <property type="entry name" value="CRAL/TRIO_N_dom_sf"/>
</dbReference>
<dbReference type="PRINTS" id="PR00180">
    <property type="entry name" value="CRETINALDHBP"/>
</dbReference>
<proteinExistence type="predicted"/>
<accession>A0A2W1BF53</accession>
<dbReference type="EMBL" id="KZ150143">
    <property type="protein sequence ID" value="PZC72921.1"/>
    <property type="molecule type" value="Genomic_DNA"/>
</dbReference>
<dbReference type="Gene3D" id="1.20.5.1200">
    <property type="entry name" value="Alpha-tocopherol transfer"/>
    <property type="match status" value="1"/>
</dbReference>
<dbReference type="Pfam" id="PF00650">
    <property type="entry name" value="CRAL_TRIO"/>
    <property type="match status" value="1"/>
</dbReference>
<dbReference type="Gene3D" id="3.40.525.10">
    <property type="entry name" value="CRAL-TRIO lipid binding domain"/>
    <property type="match status" value="1"/>
</dbReference>
<dbReference type="GO" id="GO:1902936">
    <property type="term" value="F:phosphatidylinositol bisphosphate binding"/>
    <property type="evidence" value="ECO:0007669"/>
    <property type="project" value="TreeGrafter"/>
</dbReference>
<gene>
    <name evidence="2" type="primary">HaOG210356</name>
    <name evidence="2" type="ORF">B5X24_HaOG210356</name>
</gene>
<dbReference type="GO" id="GO:0016020">
    <property type="term" value="C:membrane"/>
    <property type="evidence" value="ECO:0007669"/>
    <property type="project" value="TreeGrafter"/>
</dbReference>
<dbReference type="AlphaFoldDB" id="A0A2W1BF53"/>
<dbReference type="InterPro" id="IPR036865">
    <property type="entry name" value="CRAL-TRIO_dom_sf"/>
</dbReference>
<feature type="domain" description="CRAL-TRIO" evidence="1">
    <location>
        <begin position="97"/>
        <end position="259"/>
    </location>
</feature>
<dbReference type="Proteomes" id="UP000249218">
    <property type="component" value="Unassembled WGS sequence"/>
</dbReference>
<keyword evidence="3" id="KW-1185">Reference proteome</keyword>
<dbReference type="CDD" id="cd00170">
    <property type="entry name" value="SEC14"/>
    <property type="match status" value="1"/>
</dbReference>
<sequence>MEIMPKNHLLELPDGAIDHIRKLYNLDKPGRIEEAIKILEDWIQKQDHIVKKDFSKTYLEKTLISCKGSVEKSKKQIDRLCTLKTLVPKFFNKYHVKTELQHVLDLASFTPLPKVTKDFYRVIIIKVSSKDLTAEAFMQYYQYNIILTEYIKAHDYVNGFIIISDYSQVNIFDLMTKMNTVDLQQFITILMEGYGARLKGIHLLTESKAIDLFVKTMKQFLSEKIGNRIHVHPNMDALHKIVPKEILPSDFGGNEKSIEKLNEEWIQALSSEEHVEYLKMMSNACTDETRRLAGKFNEECMGMPGSFRNLSVD</sequence>
<reference evidence="2 3" key="1">
    <citation type="journal article" date="2017" name="BMC Biol.">
        <title>Genomic innovations, transcriptional plasticity and gene loss underlying the evolution and divergence of two highly polyphagous and invasive Helicoverpa pest species.</title>
        <authorList>
            <person name="Pearce S.L."/>
            <person name="Clarke D.F."/>
            <person name="East P.D."/>
            <person name="Elfekih S."/>
            <person name="Gordon K.H."/>
            <person name="Jermiin L.S."/>
            <person name="McGaughran A."/>
            <person name="Oakeshott J.G."/>
            <person name="Papanikolaou A."/>
            <person name="Perera O.P."/>
            <person name="Rane R.V."/>
            <person name="Richards S."/>
            <person name="Tay W.T."/>
            <person name="Walsh T.K."/>
            <person name="Anderson A."/>
            <person name="Anderson C.J."/>
            <person name="Asgari S."/>
            <person name="Board P.G."/>
            <person name="Bretschneider A."/>
            <person name="Campbell P.M."/>
            <person name="Chertemps T."/>
            <person name="Christeller J.T."/>
            <person name="Coppin C.W."/>
            <person name="Downes S.J."/>
            <person name="Duan G."/>
            <person name="Farnsworth C.A."/>
            <person name="Good R.T."/>
            <person name="Han L.B."/>
            <person name="Han Y.C."/>
            <person name="Hatje K."/>
            <person name="Horne I."/>
            <person name="Huang Y.P."/>
            <person name="Hughes D.S."/>
            <person name="Jacquin-Joly E."/>
            <person name="James W."/>
            <person name="Jhangiani S."/>
            <person name="Kollmar M."/>
            <person name="Kuwar S.S."/>
            <person name="Li S."/>
            <person name="Liu N.Y."/>
            <person name="Maibeche M.T."/>
            <person name="Miller J.R."/>
            <person name="Montagne N."/>
            <person name="Perry T."/>
            <person name="Qu J."/>
            <person name="Song S.V."/>
            <person name="Sutton G.G."/>
            <person name="Vogel H."/>
            <person name="Walenz B.P."/>
            <person name="Xu W."/>
            <person name="Zhang H.J."/>
            <person name="Zou Z."/>
            <person name="Batterham P."/>
            <person name="Edwards O.R."/>
            <person name="Feyereisen R."/>
            <person name="Gibbs R.A."/>
            <person name="Heckel D.G."/>
            <person name="McGrath A."/>
            <person name="Robin C."/>
            <person name="Scherer S.E."/>
            <person name="Worley K.C."/>
            <person name="Wu Y.D."/>
        </authorList>
    </citation>
    <scope>NUCLEOTIDE SEQUENCE [LARGE SCALE GENOMIC DNA]</scope>
    <source>
        <strain evidence="2">Harm_GR_Male_#8</strain>
        <tissue evidence="2">Whole organism</tissue>
    </source>
</reference>
<name>A0A2W1BF53_HELAM</name>
<evidence type="ECO:0000259" key="1">
    <source>
        <dbReference type="PROSITE" id="PS50191"/>
    </source>
</evidence>
<dbReference type="SMART" id="SM00516">
    <property type="entry name" value="SEC14"/>
    <property type="match status" value="1"/>
</dbReference>
<dbReference type="SUPFAM" id="SSF46938">
    <property type="entry name" value="CRAL/TRIO N-terminal domain"/>
    <property type="match status" value="1"/>
</dbReference>
<organism evidence="2 3">
    <name type="scientific">Helicoverpa armigera</name>
    <name type="common">Cotton bollworm</name>
    <name type="synonym">Heliothis armigera</name>
    <dbReference type="NCBI Taxonomy" id="29058"/>
    <lineage>
        <taxon>Eukaryota</taxon>
        <taxon>Metazoa</taxon>
        <taxon>Ecdysozoa</taxon>
        <taxon>Arthropoda</taxon>
        <taxon>Hexapoda</taxon>
        <taxon>Insecta</taxon>
        <taxon>Pterygota</taxon>
        <taxon>Neoptera</taxon>
        <taxon>Endopterygota</taxon>
        <taxon>Lepidoptera</taxon>
        <taxon>Glossata</taxon>
        <taxon>Ditrysia</taxon>
        <taxon>Noctuoidea</taxon>
        <taxon>Noctuidae</taxon>
        <taxon>Heliothinae</taxon>
        <taxon>Helicoverpa</taxon>
    </lineage>
</organism>